<evidence type="ECO:0000256" key="2">
    <source>
        <dbReference type="ARBA" id="ARBA00012438"/>
    </source>
</evidence>
<evidence type="ECO:0000313" key="10">
    <source>
        <dbReference type="Proteomes" id="UP001570846"/>
    </source>
</evidence>
<keyword evidence="4" id="KW-0808">Transferase</keyword>
<proteinExistence type="predicted"/>
<dbReference type="PROSITE" id="PS50109">
    <property type="entry name" value="HIS_KIN"/>
    <property type="match status" value="1"/>
</dbReference>
<dbReference type="Pfam" id="PF00512">
    <property type="entry name" value="HisKA"/>
    <property type="match status" value="1"/>
</dbReference>
<dbReference type="PROSITE" id="PS50112">
    <property type="entry name" value="PAS"/>
    <property type="match status" value="1"/>
</dbReference>
<dbReference type="EC" id="2.7.13.3" evidence="2"/>
<dbReference type="InterPro" id="IPR005467">
    <property type="entry name" value="His_kinase_dom"/>
</dbReference>
<dbReference type="Pfam" id="PF08448">
    <property type="entry name" value="PAS_4"/>
    <property type="match status" value="1"/>
</dbReference>
<dbReference type="SMART" id="SM00091">
    <property type="entry name" value="PAS"/>
    <property type="match status" value="1"/>
</dbReference>
<evidence type="ECO:0000259" key="8">
    <source>
        <dbReference type="PROSITE" id="PS50113"/>
    </source>
</evidence>
<dbReference type="RefSeq" id="WP_225840793.1">
    <property type="nucleotide sequence ID" value="NZ_BMMG01000004.1"/>
</dbReference>
<protein>
    <recommendedName>
        <fullName evidence="2">histidine kinase</fullName>
        <ecNumber evidence="2">2.7.13.3</ecNumber>
    </recommendedName>
</protein>
<sequence>MASTYQEETSSAALSIFQRGGEMGALMRAYDWEAHPLGSPEQWPQSLKANIRLLLNSEFPMFIWWSQGLYAFHNDAYLPALGQKHPAALGASARTIWAEIWEDIGGIAENILAGGESFYTEGLQLYLDRNGFLEETYWTFSYSPAFDDDGQVAGVFCACSEQTSTMLGQRRLSTLTALAGTLSQLHTLEQVGQTSCALLAQNQNDIPFSQLYLVNRSQSQAVLLGESGQAFSPAPPVISLQGPEGSQEWPFEEVRRSRKSLLVETGRQPGERSLPERAVVLPIVRSGHEQVLGFLVLGISPSLGYDTDYLNFHELVAGQIATAIASVQAREEAARRQAELSNLFQQAPVAIAIATGPNFVIDLANPAICEIWGKSQQEVLGKPVLEALPEIKGQGIKELLEGVVQTGIPYVNNELPLQFMRNGAMETVYLSFVYQPLRSAQGHVTGVIAVAVEINEQVEARLQIEAKNKELLAINADLDNFVYSASHDLKAPISNIEGLVQTLVEHLPKEVQQQEVVQRVLRLMHASVSRFKRAVSDLTEVAKVQREAGEDVTFIDLAEVVADVELDFENMINATGARLQTQFAPDSTVRFSAKNVRSVVYNLVSNALKYRSPHRMPLVEITTQEVPGYLVLSVSDNGLGINASDQDKIFTMFKRLHDHVEGTGIGLYIVKRIVENAGGHIELESEKDQGTTFRVFFRR</sequence>
<feature type="domain" description="PAS" evidence="7">
    <location>
        <begin position="336"/>
        <end position="407"/>
    </location>
</feature>
<dbReference type="SMART" id="SM00388">
    <property type="entry name" value="HisKA"/>
    <property type="match status" value="1"/>
</dbReference>
<dbReference type="InterPro" id="IPR036097">
    <property type="entry name" value="HisK_dim/P_sf"/>
</dbReference>
<dbReference type="InterPro" id="IPR003661">
    <property type="entry name" value="HisK_dim/P_dom"/>
</dbReference>
<dbReference type="SUPFAM" id="SSF55874">
    <property type="entry name" value="ATPase domain of HSP90 chaperone/DNA topoisomerase II/histidine kinase"/>
    <property type="match status" value="1"/>
</dbReference>
<name>A0ABV4RCM9_9BACT</name>
<keyword evidence="10" id="KW-1185">Reference proteome</keyword>
<dbReference type="InterPro" id="IPR000014">
    <property type="entry name" value="PAS"/>
</dbReference>
<comment type="caution">
    <text evidence="9">The sequence shown here is derived from an EMBL/GenBank/DDBJ whole genome shotgun (WGS) entry which is preliminary data.</text>
</comment>
<dbReference type="InterPro" id="IPR003018">
    <property type="entry name" value="GAF"/>
</dbReference>
<dbReference type="InterPro" id="IPR035965">
    <property type="entry name" value="PAS-like_dom_sf"/>
</dbReference>
<reference evidence="9 10" key="1">
    <citation type="submission" date="2024-08" db="EMBL/GenBank/DDBJ databases">
        <authorList>
            <person name="Wei W."/>
        </authorList>
    </citation>
    <scope>NUCLEOTIDE SEQUENCE [LARGE SCALE GENOMIC DNA]</scope>
    <source>
        <strain evidence="9 10">XU2</strain>
    </source>
</reference>
<gene>
    <name evidence="9" type="ORF">ACD591_06150</name>
</gene>
<dbReference type="InterPro" id="IPR004358">
    <property type="entry name" value="Sig_transdc_His_kin-like_C"/>
</dbReference>
<dbReference type="InterPro" id="IPR036890">
    <property type="entry name" value="HATPase_C_sf"/>
</dbReference>
<evidence type="ECO:0000259" key="7">
    <source>
        <dbReference type="PROSITE" id="PS50112"/>
    </source>
</evidence>
<dbReference type="Pfam" id="PF13185">
    <property type="entry name" value="GAF_2"/>
    <property type="match status" value="1"/>
</dbReference>
<evidence type="ECO:0000256" key="3">
    <source>
        <dbReference type="ARBA" id="ARBA00022553"/>
    </source>
</evidence>
<dbReference type="Gene3D" id="3.30.450.20">
    <property type="entry name" value="PAS domain"/>
    <property type="match status" value="2"/>
</dbReference>
<keyword evidence="3" id="KW-0597">Phosphoprotein</keyword>
<dbReference type="SUPFAM" id="SSF47384">
    <property type="entry name" value="Homodimeric domain of signal transducing histidine kinase"/>
    <property type="match status" value="1"/>
</dbReference>
<evidence type="ECO:0000256" key="5">
    <source>
        <dbReference type="ARBA" id="ARBA00022777"/>
    </source>
</evidence>
<dbReference type="PANTHER" id="PTHR43304:SF1">
    <property type="entry name" value="PAC DOMAIN-CONTAINING PROTEIN"/>
    <property type="match status" value="1"/>
</dbReference>
<dbReference type="CDD" id="cd00082">
    <property type="entry name" value="HisKA"/>
    <property type="match status" value="1"/>
</dbReference>
<keyword evidence="5" id="KW-0418">Kinase</keyword>
<dbReference type="Gene3D" id="1.10.287.130">
    <property type="match status" value="1"/>
</dbReference>
<dbReference type="PRINTS" id="PR00344">
    <property type="entry name" value="BCTRLSENSOR"/>
</dbReference>
<comment type="catalytic activity">
    <reaction evidence="1">
        <text>ATP + protein L-histidine = ADP + protein N-phospho-L-histidine.</text>
        <dbReference type="EC" id="2.7.13.3"/>
    </reaction>
</comment>
<organism evidence="9 10">
    <name type="scientific">Rufibacter glacialis</name>
    <dbReference type="NCBI Taxonomy" id="1259555"/>
    <lineage>
        <taxon>Bacteria</taxon>
        <taxon>Pseudomonadati</taxon>
        <taxon>Bacteroidota</taxon>
        <taxon>Cytophagia</taxon>
        <taxon>Cytophagales</taxon>
        <taxon>Hymenobacteraceae</taxon>
        <taxon>Rufibacter</taxon>
    </lineage>
</organism>
<evidence type="ECO:0000259" key="6">
    <source>
        <dbReference type="PROSITE" id="PS50109"/>
    </source>
</evidence>
<dbReference type="InterPro" id="IPR003594">
    <property type="entry name" value="HATPase_dom"/>
</dbReference>
<dbReference type="Proteomes" id="UP001570846">
    <property type="component" value="Unassembled WGS sequence"/>
</dbReference>
<dbReference type="Pfam" id="PF02518">
    <property type="entry name" value="HATPase_c"/>
    <property type="match status" value="1"/>
</dbReference>
<keyword evidence="9" id="KW-0547">Nucleotide-binding</keyword>
<dbReference type="PROSITE" id="PS50113">
    <property type="entry name" value="PAC"/>
    <property type="match status" value="1"/>
</dbReference>
<dbReference type="PANTHER" id="PTHR43304">
    <property type="entry name" value="PHYTOCHROME-LIKE PROTEIN CPH1"/>
    <property type="match status" value="1"/>
</dbReference>
<feature type="domain" description="PAC" evidence="8">
    <location>
        <begin position="411"/>
        <end position="466"/>
    </location>
</feature>
<dbReference type="CDD" id="cd00130">
    <property type="entry name" value="PAS"/>
    <property type="match status" value="1"/>
</dbReference>
<evidence type="ECO:0000313" key="9">
    <source>
        <dbReference type="EMBL" id="MFA1770865.1"/>
    </source>
</evidence>
<dbReference type="SUPFAM" id="SSF55781">
    <property type="entry name" value="GAF domain-like"/>
    <property type="match status" value="1"/>
</dbReference>
<dbReference type="InterPro" id="IPR013656">
    <property type="entry name" value="PAS_4"/>
</dbReference>
<dbReference type="SMART" id="SM00387">
    <property type="entry name" value="HATPase_c"/>
    <property type="match status" value="1"/>
</dbReference>
<dbReference type="InterPro" id="IPR000700">
    <property type="entry name" value="PAS-assoc_C"/>
</dbReference>
<dbReference type="EMBL" id="JBGOGF010000003">
    <property type="protein sequence ID" value="MFA1770865.1"/>
    <property type="molecule type" value="Genomic_DNA"/>
</dbReference>
<evidence type="ECO:0000256" key="4">
    <source>
        <dbReference type="ARBA" id="ARBA00022679"/>
    </source>
</evidence>
<evidence type="ECO:0000256" key="1">
    <source>
        <dbReference type="ARBA" id="ARBA00000085"/>
    </source>
</evidence>
<accession>A0ABV4RCM9</accession>
<feature type="domain" description="Histidine kinase" evidence="6">
    <location>
        <begin position="484"/>
        <end position="699"/>
    </location>
</feature>
<dbReference type="NCBIfam" id="TIGR00229">
    <property type="entry name" value="sensory_box"/>
    <property type="match status" value="1"/>
</dbReference>
<dbReference type="InterPro" id="IPR052162">
    <property type="entry name" value="Sensor_kinase/Photoreceptor"/>
</dbReference>
<dbReference type="Gene3D" id="3.30.565.10">
    <property type="entry name" value="Histidine kinase-like ATPase, C-terminal domain"/>
    <property type="match status" value="1"/>
</dbReference>
<dbReference type="GO" id="GO:0005524">
    <property type="term" value="F:ATP binding"/>
    <property type="evidence" value="ECO:0007669"/>
    <property type="project" value="UniProtKB-KW"/>
</dbReference>
<dbReference type="SUPFAM" id="SSF55785">
    <property type="entry name" value="PYP-like sensor domain (PAS domain)"/>
    <property type="match status" value="2"/>
</dbReference>
<keyword evidence="9" id="KW-0067">ATP-binding</keyword>